<sequence length="248" mass="29458">MLNNKKDITFIKSILFIFFTCLFSYLPAQTDTIQTITTSPVQETVDFRIPDETKIKEYQNDNRFQYKRVEKTPSWWDKVKNWFFNLFEDIFSAIAESGFPGVIVLIALIVIICLIVLKFAGVDLRTVFGKKKMDTPEIDIYTENVHDMDFDSLIANALKNKDYRLVIRFLYLKNLKLLTDKEFIEWKPNKTNYSYQYEIENQTVRSNFMETTLIFDYIWYGEFIPDETNFPLICSRMESFSKTIANER</sequence>
<name>A0ABV9KX46_9BACT</name>
<organism evidence="2 3">
    <name type="scientific">Dysgonomonas termitidis</name>
    <dbReference type="NCBI Taxonomy" id="1516126"/>
    <lineage>
        <taxon>Bacteria</taxon>
        <taxon>Pseudomonadati</taxon>
        <taxon>Bacteroidota</taxon>
        <taxon>Bacteroidia</taxon>
        <taxon>Bacteroidales</taxon>
        <taxon>Dysgonomonadaceae</taxon>
        <taxon>Dysgonomonas</taxon>
    </lineage>
</organism>
<evidence type="ECO:0000313" key="3">
    <source>
        <dbReference type="Proteomes" id="UP001596023"/>
    </source>
</evidence>
<evidence type="ECO:0000256" key="1">
    <source>
        <dbReference type="SAM" id="Phobius"/>
    </source>
</evidence>
<accession>A0ABV9KX46</accession>
<reference evidence="3" key="1">
    <citation type="journal article" date="2019" name="Int. J. Syst. Evol. Microbiol.">
        <title>The Global Catalogue of Microorganisms (GCM) 10K type strain sequencing project: providing services to taxonomists for standard genome sequencing and annotation.</title>
        <authorList>
            <consortium name="The Broad Institute Genomics Platform"/>
            <consortium name="The Broad Institute Genome Sequencing Center for Infectious Disease"/>
            <person name="Wu L."/>
            <person name="Ma J."/>
        </authorList>
    </citation>
    <scope>NUCLEOTIDE SEQUENCE [LARGE SCALE GENOMIC DNA]</scope>
    <source>
        <strain evidence="3">CCUG 66188</strain>
    </source>
</reference>
<comment type="caution">
    <text evidence="2">The sequence shown here is derived from an EMBL/GenBank/DDBJ whole genome shotgun (WGS) entry which is preliminary data.</text>
</comment>
<feature type="transmembrane region" description="Helical" evidence="1">
    <location>
        <begin position="99"/>
        <end position="122"/>
    </location>
</feature>
<dbReference type="RefSeq" id="WP_379997144.1">
    <property type="nucleotide sequence ID" value="NZ_JBHSGN010000077.1"/>
</dbReference>
<keyword evidence="1" id="KW-1133">Transmembrane helix</keyword>
<keyword evidence="1" id="KW-0812">Transmembrane</keyword>
<dbReference type="EMBL" id="JBHSGN010000077">
    <property type="protein sequence ID" value="MFC4674647.1"/>
    <property type="molecule type" value="Genomic_DNA"/>
</dbReference>
<protein>
    <recommendedName>
        <fullName evidence="4">DUF4129 domain-containing protein</fullName>
    </recommendedName>
</protein>
<gene>
    <name evidence="2" type="ORF">ACFO6W_13160</name>
</gene>
<proteinExistence type="predicted"/>
<keyword evidence="3" id="KW-1185">Reference proteome</keyword>
<evidence type="ECO:0008006" key="4">
    <source>
        <dbReference type="Google" id="ProtNLM"/>
    </source>
</evidence>
<dbReference type="Proteomes" id="UP001596023">
    <property type="component" value="Unassembled WGS sequence"/>
</dbReference>
<evidence type="ECO:0000313" key="2">
    <source>
        <dbReference type="EMBL" id="MFC4674647.1"/>
    </source>
</evidence>
<keyword evidence="1" id="KW-0472">Membrane</keyword>